<organism evidence="2 3">
    <name type="scientific">Bacillus aerius</name>
    <dbReference type="NCBI Taxonomy" id="293388"/>
    <lineage>
        <taxon>Bacteria</taxon>
        <taxon>Bacillati</taxon>
        <taxon>Bacillota</taxon>
        <taxon>Bacilli</taxon>
        <taxon>Bacillales</taxon>
        <taxon>Bacillaceae</taxon>
        <taxon>Bacillus</taxon>
    </lineage>
</organism>
<dbReference type="EMBL" id="JACJIG010000002">
    <property type="protein sequence ID" value="MBA8917864.1"/>
    <property type="molecule type" value="Genomic_DNA"/>
</dbReference>
<sequence>MDHPDSRHIESMSKDQIDASDSGDPDPRTI</sequence>
<dbReference type="Proteomes" id="UP000517315">
    <property type="component" value="Unassembled WGS sequence"/>
</dbReference>
<evidence type="ECO:0000256" key="1">
    <source>
        <dbReference type="SAM" id="MobiDB-lite"/>
    </source>
</evidence>
<evidence type="ECO:0000313" key="3">
    <source>
        <dbReference type="Proteomes" id="UP000517315"/>
    </source>
</evidence>
<comment type="caution">
    <text evidence="2">The sequence shown here is derived from an EMBL/GenBank/DDBJ whole genome shotgun (WGS) entry which is preliminary data.</text>
</comment>
<evidence type="ECO:0000313" key="2">
    <source>
        <dbReference type="EMBL" id="MBA8917864.1"/>
    </source>
</evidence>
<gene>
    <name evidence="2" type="ORF">HNP39_001585</name>
</gene>
<feature type="compositionally biased region" description="Basic and acidic residues" evidence="1">
    <location>
        <begin position="1"/>
        <end position="17"/>
    </location>
</feature>
<accession>A0ABR6B178</accession>
<reference evidence="2 3" key="1">
    <citation type="submission" date="2020-08" db="EMBL/GenBank/DDBJ databases">
        <title>Functional genomics of gut bacteria from endangered species of beetles.</title>
        <authorList>
            <person name="Carlos-Shanley C."/>
        </authorList>
    </citation>
    <scope>NUCLEOTIDE SEQUENCE [LARGE SCALE GENOMIC DNA]</scope>
    <source>
        <strain evidence="2 3">S00152</strain>
    </source>
</reference>
<name>A0ABR6B178_9BACI</name>
<feature type="region of interest" description="Disordered" evidence="1">
    <location>
        <begin position="1"/>
        <end position="30"/>
    </location>
</feature>
<keyword evidence="3" id="KW-1185">Reference proteome</keyword>
<protein>
    <submittedName>
        <fullName evidence="2">Uncharacterized protein</fullName>
    </submittedName>
</protein>
<proteinExistence type="predicted"/>